<evidence type="ECO:0000313" key="3">
    <source>
        <dbReference type="Proteomes" id="UP000253941"/>
    </source>
</evidence>
<comment type="caution">
    <text evidence="2">The sequence shown here is derived from an EMBL/GenBank/DDBJ whole genome shotgun (WGS) entry which is preliminary data.</text>
</comment>
<sequence>MSVLQLPRANFHGTTTWDPNTANNSNKIYNEDKALPIKPPGVAWDGFVDWLTDTVDVRGGGKTVRGGWNVYGDHNVIFDQLTFVSAEAADGPATNDPLIGKPITIVSEGFTDRKPGGRLVDVDPYGSTSSQLFFDRIVIGDDDVGVTGHRVTRMYSRWIGSRNLDENGELMIAGPVGVIWQCGLDKDRLEWSANADSSPTLKALRQAIEADPGSQGIVLTFATYRTLYYQTASYKGQRLDDAVKLSAAYKDGFTGGNPAVSVTTGSLGLWGADELSTGPTDRFLVPAQRGSREAALKAVGPANARLDESAGTVTLDMVATVPETDAELTKADLGDLSLQVIPAGGGAPVTIGTPLAYSGYERDAYQRSGGTVTFDLGGADPETVEAGTLQVVSAKYNVAILSEQVLLADTDQRGCYVDQDEEREITVRVYDRGAPVADGKAKVLISQFDSNWSRMTMSAVTPDGKPLNKVVLDVENGAVSFKVKVTQPGIVYLVYTAFPADQTAPVVRPDPQIQGYTALRGMPFDNQLEQNTGDDELSWKFLYENVLRTWDKVYPIMSEVRSLHTKSVFADMAEQVRFAVDPQQFETGWYMPITRDLSAGKRKLILRYLNLLPNRVPPDDDSDTQPFEMPAERAEV</sequence>
<dbReference type="Proteomes" id="UP000253941">
    <property type="component" value="Unassembled WGS sequence"/>
</dbReference>
<feature type="region of interest" description="Disordered" evidence="1">
    <location>
        <begin position="616"/>
        <end position="636"/>
    </location>
</feature>
<dbReference type="AlphaFoldDB" id="A0A369TBH0"/>
<name>A0A369TBH0_9PROT</name>
<dbReference type="EMBL" id="QPMH01000004">
    <property type="protein sequence ID" value="RDD62681.1"/>
    <property type="molecule type" value="Genomic_DNA"/>
</dbReference>
<protein>
    <submittedName>
        <fullName evidence="2">Uncharacterized protein</fullName>
    </submittedName>
</protein>
<gene>
    <name evidence="2" type="ORF">DRB17_05835</name>
</gene>
<accession>A0A369TBH0</accession>
<proteinExistence type="predicted"/>
<reference evidence="2 3" key="1">
    <citation type="submission" date="2018-07" db="EMBL/GenBank/DDBJ databases">
        <title>Venubactetium sediminum gen. nov., sp. nov., isolated from a marine solar saltern.</title>
        <authorList>
            <person name="Wang S."/>
        </authorList>
    </citation>
    <scope>NUCLEOTIDE SEQUENCE [LARGE SCALE GENOMIC DNA]</scope>
    <source>
        <strain evidence="2 3">WD2A32</strain>
    </source>
</reference>
<evidence type="ECO:0000256" key="1">
    <source>
        <dbReference type="SAM" id="MobiDB-lite"/>
    </source>
</evidence>
<dbReference type="RefSeq" id="WP_114581256.1">
    <property type="nucleotide sequence ID" value="NZ_QPMH01000004.1"/>
</dbReference>
<keyword evidence="3" id="KW-1185">Reference proteome</keyword>
<organism evidence="2 3">
    <name type="scientific">Ferruginivarius sediminum</name>
    <dbReference type="NCBI Taxonomy" id="2661937"/>
    <lineage>
        <taxon>Bacteria</taxon>
        <taxon>Pseudomonadati</taxon>
        <taxon>Pseudomonadota</taxon>
        <taxon>Alphaproteobacteria</taxon>
        <taxon>Rhodospirillales</taxon>
        <taxon>Rhodospirillaceae</taxon>
        <taxon>Ferruginivarius</taxon>
    </lineage>
</organism>
<evidence type="ECO:0000313" key="2">
    <source>
        <dbReference type="EMBL" id="RDD62681.1"/>
    </source>
</evidence>